<reference evidence="2 3" key="1">
    <citation type="submission" date="2016-10" db="EMBL/GenBank/DDBJ databases">
        <authorList>
            <person name="de Groot N.N."/>
        </authorList>
    </citation>
    <scope>NUCLEOTIDE SEQUENCE [LARGE SCALE GENOMIC DNA]</scope>
    <source>
        <strain evidence="2 3">DSM 21039</strain>
    </source>
</reference>
<keyword evidence="1" id="KW-0812">Transmembrane</keyword>
<gene>
    <name evidence="2" type="ORF">SAMN04488505_1021187</name>
</gene>
<dbReference type="AlphaFoldDB" id="A0A1H7TDF7"/>
<proteinExistence type="predicted"/>
<sequence length="91" mass="10504">MKQNFTSFIPQAVYRRSHSPFPRNKKLKQLRRKKIALIMFIVGMLLAAIASLAKSYEWAYIQESLTLGFAGYLCMISSAAYLLLSLLQTWR</sequence>
<feature type="transmembrane region" description="Helical" evidence="1">
    <location>
        <begin position="65"/>
        <end position="87"/>
    </location>
</feature>
<name>A0A1H7TDF7_9BACT</name>
<protein>
    <submittedName>
        <fullName evidence="2">Uncharacterized protein</fullName>
    </submittedName>
</protein>
<keyword evidence="3" id="KW-1185">Reference proteome</keyword>
<evidence type="ECO:0000256" key="1">
    <source>
        <dbReference type="SAM" id="Phobius"/>
    </source>
</evidence>
<dbReference type="Proteomes" id="UP000198984">
    <property type="component" value="Unassembled WGS sequence"/>
</dbReference>
<organism evidence="2 3">
    <name type="scientific">Chitinophaga rupis</name>
    <dbReference type="NCBI Taxonomy" id="573321"/>
    <lineage>
        <taxon>Bacteria</taxon>
        <taxon>Pseudomonadati</taxon>
        <taxon>Bacteroidota</taxon>
        <taxon>Chitinophagia</taxon>
        <taxon>Chitinophagales</taxon>
        <taxon>Chitinophagaceae</taxon>
        <taxon>Chitinophaga</taxon>
    </lineage>
</organism>
<keyword evidence="1" id="KW-0472">Membrane</keyword>
<keyword evidence="1" id="KW-1133">Transmembrane helix</keyword>
<feature type="transmembrane region" description="Helical" evidence="1">
    <location>
        <begin position="35"/>
        <end position="53"/>
    </location>
</feature>
<evidence type="ECO:0000313" key="3">
    <source>
        <dbReference type="Proteomes" id="UP000198984"/>
    </source>
</evidence>
<evidence type="ECO:0000313" key="2">
    <source>
        <dbReference type="EMBL" id="SEL81867.1"/>
    </source>
</evidence>
<accession>A0A1H7TDF7</accession>
<dbReference type="EMBL" id="FOBB01000002">
    <property type="protein sequence ID" value="SEL81867.1"/>
    <property type="molecule type" value="Genomic_DNA"/>
</dbReference>